<dbReference type="KEGG" id="cavi:CAV_1372"/>
<feature type="transmembrane region" description="Helical" evidence="6">
    <location>
        <begin position="479"/>
        <end position="501"/>
    </location>
</feature>
<proteinExistence type="predicted"/>
<dbReference type="OrthoDB" id="9794630at2"/>
<dbReference type="InterPro" id="IPR036188">
    <property type="entry name" value="FAD/NAD-bd_sf"/>
</dbReference>
<keyword evidence="6" id="KW-0472">Membrane</keyword>
<reference evidence="8 9" key="1">
    <citation type="submission" date="2017-07" db="EMBL/GenBank/DDBJ databases">
        <title>Analysis of two Campylobacter avium genomes and identification of a novel hippuricase gene.</title>
        <authorList>
            <person name="Miller W.G."/>
            <person name="Chapman M.H."/>
            <person name="Yee E."/>
            <person name="Revez J."/>
            <person name="Bono J.L."/>
            <person name="Rossi M."/>
        </authorList>
    </citation>
    <scope>NUCLEOTIDE SEQUENCE [LARGE SCALE GENOMIC DNA]</scope>
    <source>
        <strain evidence="8 9">LMG 24591</strain>
    </source>
</reference>
<name>A0A222MYC9_9BACT</name>
<keyword evidence="6" id="KW-1133">Transmembrane helix</keyword>
<keyword evidence="6" id="KW-0812">Transmembrane</keyword>
<dbReference type="InterPro" id="IPR002937">
    <property type="entry name" value="Amino_oxidase"/>
</dbReference>
<evidence type="ECO:0000256" key="6">
    <source>
        <dbReference type="SAM" id="Phobius"/>
    </source>
</evidence>
<dbReference type="InterPro" id="IPR052206">
    <property type="entry name" value="Retinol_saturase"/>
</dbReference>
<dbReference type="GO" id="GO:0016491">
    <property type="term" value="F:oxidoreductase activity"/>
    <property type="evidence" value="ECO:0007669"/>
    <property type="project" value="InterPro"/>
</dbReference>
<keyword evidence="9" id="KW-1185">Reference proteome</keyword>
<evidence type="ECO:0000256" key="1">
    <source>
        <dbReference type="ARBA" id="ARBA00022630"/>
    </source>
</evidence>
<feature type="domain" description="Amine oxidase" evidence="7">
    <location>
        <begin position="14"/>
        <end position="508"/>
    </location>
</feature>
<dbReference type="EMBL" id="CP022347">
    <property type="protein sequence ID" value="ASQ30993.1"/>
    <property type="molecule type" value="Genomic_DNA"/>
</dbReference>
<dbReference type="AlphaFoldDB" id="A0A222MYC9"/>
<evidence type="ECO:0000256" key="3">
    <source>
        <dbReference type="ARBA" id="ARBA00022827"/>
    </source>
</evidence>
<dbReference type="SUPFAM" id="SSF51905">
    <property type="entry name" value="FAD/NAD(P)-binding domain"/>
    <property type="match status" value="1"/>
</dbReference>
<dbReference type="PROSITE" id="PS51257">
    <property type="entry name" value="PROKAR_LIPOPROTEIN"/>
    <property type="match status" value="1"/>
</dbReference>
<gene>
    <name evidence="8" type="ORF">CAV_1372</name>
</gene>
<organism evidence="8 9">
    <name type="scientific">Campylobacter avium LMG 24591</name>
    <dbReference type="NCBI Taxonomy" id="522484"/>
    <lineage>
        <taxon>Bacteria</taxon>
        <taxon>Pseudomonadati</taxon>
        <taxon>Campylobacterota</taxon>
        <taxon>Epsilonproteobacteria</taxon>
        <taxon>Campylobacterales</taxon>
        <taxon>Campylobacteraceae</taxon>
        <taxon>Campylobacter</taxon>
    </lineage>
</organism>
<accession>A0A222MYC9</accession>
<dbReference type="Proteomes" id="UP000201169">
    <property type="component" value="Chromosome"/>
</dbReference>
<keyword evidence="5" id="KW-0520">NAD</keyword>
<dbReference type="RefSeq" id="WP_157676344.1">
    <property type="nucleotide sequence ID" value="NZ_CP022347.1"/>
</dbReference>
<feature type="transmembrane region" description="Helical" evidence="6">
    <location>
        <begin position="152"/>
        <end position="171"/>
    </location>
</feature>
<dbReference type="Gene3D" id="3.50.50.60">
    <property type="entry name" value="FAD/NAD(P)-binding domain"/>
    <property type="match status" value="2"/>
</dbReference>
<evidence type="ECO:0000256" key="4">
    <source>
        <dbReference type="ARBA" id="ARBA00022857"/>
    </source>
</evidence>
<protein>
    <submittedName>
        <fullName evidence="8">Phytoene dehydrogenase-related protein</fullName>
    </submittedName>
</protein>
<keyword evidence="4" id="KW-0521">NADP</keyword>
<keyword evidence="3" id="KW-0274">FAD</keyword>
<keyword evidence="2" id="KW-0732">Signal</keyword>
<sequence>MENKYDVVIIGSGLGGLSCGATLAKAGKKVLVLEQHELVGGCATCFKRKGMLVDAGLHEMDLGSEKTDMKHIIFKKLELLEKITLVPLPSAWSIKVLDSKSLESENFLIPHKDTKKALIEYFPKDEKDIKSYFKKINFQAKLNYKFPFDMSFFEFFFAPFHTLFFLVLSAIRQRKVGTMLNALIKNPKLKKILNINLAYYHYDSFKFNWNYHSVAQTNYYNQGVYIKGGSQSLSDALASIIKENNGDVKTRADVKEILLDKNKAVGVLYKDLKDKNLKKILAKNVVANCDPRIVYEELLKTNTKLQVKKNFEAKTSLLSVYMIFDTNLSQKFKSMDYSTFCVDKEYFDKPFDQNSEDMLALDIEKRNFVFVNYSKIDSGLSDRDDRYLGVITTISSYEEWDNLDENEYKAKKERVKKALEKRLDEFFPSIMSYCIHSELATPKTIQRYTRTKKGVPYGWDQNLEGFFARTAFKSKAVKNLYFASAFTFVGGGFTGALLSGYRTARKMLDPYFYPRRLSLCVLFGTAASMLIINALKFFF</sequence>
<dbReference type="PANTHER" id="PTHR46091:SF3">
    <property type="entry name" value="AMINE OXIDASE DOMAIN-CONTAINING PROTEIN"/>
    <property type="match status" value="1"/>
</dbReference>
<evidence type="ECO:0000259" key="7">
    <source>
        <dbReference type="Pfam" id="PF01593"/>
    </source>
</evidence>
<dbReference type="PANTHER" id="PTHR46091">
    <property type="entry name" value="BLR7054 PROTEIN"/>
    <property type="match status" value="1"/>
</dbReference>
<evidence type="ECO:0000256" key="5">
    <source>
        <dbReference type="ARBA" id="ARBA00023027"/>
    </source>
</evidence>
<dbReference type="Pfam" id="PF01593">
    <property type="entry name" value="Amino_oxidase"/>
    <property type="match status" value="1"/>
</dbReference>
<evidence type="ECO:0000256" key="2">
    <source>
        <dbReference type="ARBA" id="ARBA00022729"/>
    </source>
</evidence>
<evidence type="ECO:0000313" key="8">
    <source>
        <dbReference type="EMBL" id="ASQ30993.1"/>
    </source>
</evidence>
<evidence type="ECO:0000313" key="9">
    <source>
        <dbReference type="Proteomes" id="UP000201169"/>
    </source>
</evidence>
<feature type="transmembrane region" description="Helical" evidence="6">
    <location>
        <begin position="513"/>
        <end position="535"/>
    </location>
</feature>
<keyword evidence="1" id="KW-0285">Flavoprotein</keyword>